<sequence>MMQDAQDRRTVTIHVAAPGTPRKGMRAGKEVDLDDSEVGHMYLSLDRVGKGEDALSYGFTRKIGPDGKSYGEVDEHDLEVYQNPRYQRTIEITKEQYDKIIEFAEAPEKHGFDKDNYNLATNSCVDFAWGALNHAGIHGNTIFGEFKTYEGTLKVLDNIGPVQSIRTQVKGSELDREEWKPMPEQTNAIQRWSTDTNDPARAEALAWAGTPADPTHADNPRLNQIHERVVAMNAFGAQNGNVSASLLALSKEQQFARVDDVLLGERRGDAAPNLFIVQGDRSDPAHQRASLPADVAAQTPVAASFERIEQLAQAQPQRDAQRQQEEQQLAQVHAPRMA</sequence>
<reference evidence="5" key="1">
    <citation type="submission" date="2021-01" db="EMBL/GenBank/DDBJ databases">
        <title>Stenotrophomonas maltophilia.</title>
        <authorList>
            <person name="Yu Y."/>
        </authorList>
    </citation>
    <scope>NUCLEOTIDE SEQUENCE [LARGE SCALE GENOMIC DNA]</scope>
    <source>
        <strain evidence="5">As-6</strain>
    </source>
</reference>
<evidence type="ECO:0000313" key="5">
    <source>
        <dbReference type="Proteomes" id="UP000749453"/>
    </source>
</evidence>
<dbReference type="EMBL" id="JAFFTB010000041">
    <property type="protein sequence ID" value="MBM9940550.1"/>
    <property type="molecule type" value="Genomic_DNA"/>
</dbReference>
<gene>
    <name evidence="3" type="ORF">JJW18_06385</name>
    <name evidence="4" type="ORF">JJW19_20655</name>
</gene>
<dbReference type="Proteomes" id="UP000749453">
    <property type="component" value="Unassembled WGS sequence"/>
</dbReference>
<dbReference type="AlphaFoldDB" id="A0AAW4GE84"/>
<comment type="caution">
    <text evidence="3">The sequence shown here is derived from an EMBL/GenBank/DDBJ whole genome shotgun (WGS) entry which is preliminary data.</text>
</comment>
<reference evidence="3" key="2">
    <citation type="submission" date="2021-01" db="EMBL/GenBank/DDBJ databases">
        <authorList>
            <person name="Yu Y."/>
        </authorList>
    </citation>
    <scope>NUCLEOTIDE SEQUENCE</scope>
    <source>
        <strain evidence="3">As-5</strain>
        <strain evidence="4">As-6</strain>
    </source>
</reference>
<dbReference type="EMBL" id="JAFFTA010000009">
    <property type="protein sequence ID" value="MBM9913093.1"/>
    <property type="molecule type" value="Genomic_DNA"/>
</dbReference>
<proteinExistence type="predicted"/>
<protein>
    <recommendedName>
        <fullName evidence="2">X-Tfes XVIPCD domain-containing protein</fullName>
    </recommendedName>
</protein>
<evidence type="ECO:0000313" key="4">
    <source>
        <dbReference type="EMBL" id="MBM9940550.1"/>
    </source>
</evidence>
<evidence type="ECO:0000256" key="1">
    <source>
        <dbReference type="SAM" id="MobiDB-lite"/>
    </source>
</evidence>
<feature type="domain" description="X-Tfes XVIPCD" evidence="2">
    <location>
        <begin position="213"/>
        <end position="310"/>
    </location>
</feature>
<organism evidence="3 6">
    <name type="scientific">Stenotrophomonas lactitubi</name>
    <dbReference type="NCBI Taxonomy" id="2045214"/>
    <lineage>
        <taxon>Bacteria</taxon>
        <taxon>Pseudomonadati</taxon>
        <taxon>Pseudomonadota</taxon>
        <taxon>Gammaproteobacteria</taxon>
        <taxon>Lysobacterales</taxon>
        <taxon>Lysobacteraceae</taxon>
        <taxon>Stenotrophomonas</taxon>
    </lineage>
</organism>
<accession>A0AAW4GE84</accession>
<dbReference type="Proteomes" id="UP000784064">
    <property type="component" value="Unassembled WGS sequence"/>
</dbReference>
<evidence type="ECO:0000259" key="2">
    <source>
        <dbReference type="Pfam" id="PF20410"/>
    </source>
</evidence>
<dbReference type="Pfam" id="PF20410">
    <property type="entry name" value="X-Tfes_XVIPCD"/>
    <property type="match status" value="1"/>
</dbReference>
<name>A0AAW4GE84_9GAMM</name>
<evidence type="ECO:0000313" key="6">
    <source>
        <dbReference type="Proteomes" id="UP000784064"/>
    </source>
</evidence>
<evidence type="ECO:0000313" key="3">
    <source>
        <dbReference type="EMBL" id="MBM9913093.1"/>
    </source>
</evidence>
<feature type="region of interest" description="Disordered" evidence="1">
    <location>
        <begin position="311"/>
        <end position="338"/>
    </location>
</feature>
<keyword evidence="5" id="KW-1185">Reference proteome</keyword>
<dbReference type="InterPro" id="IPR046519">
    <property type="entry name" value="X-Tfes_XVIPCD"/>
</dbReference>